<keyword evidence="3" id="KW-1185">Reference proteome</keyword>
<sequence length="274" mass="29372">MSVLEVGGVTVHIEGQGEQTLVFVHGWPDSHQVWDSQVAALSASWRCLRFTLPGFAPGDDGRARSLDEIVATLLAVVDAASPGQPVVLVLHDWGCFFGYRFAERHGDRVRAIVAIDIGGDAGSRANRAEMGWRGQAGALAYQLTLALAWRLGGRAGDAVARALAGAFRAPAAGETRAAMGWPYAVQWFGAAGGFGRPRVFLPQCPMLYVYGTRKPFMFHSRRWLERLQASPGCGVLALDAGHWVMIQQGPALNAAIAGWLDAQRPQPAAMAARA</sequence>
<dbReference type="Proteomes" id="UP001041814">
    <property type="component" value="Unassembled WGS sequence"/>
</dbReference>
<dbReference type="EMBL" id="NRRU01000031">
    <property type="protein sequence ID" value="MBK1713088.1"/>
    <property type="molecule type" value="Genomic_DNA"/>
</dbReference>
<accession>A0ABS1DUD7</accession>
<evidence type="ECO:0000313" key="2">
    <source>
        <dbReference type="EMBL" id="MBK1713088.1"/>
    </source>
</evidence>
<dbReference type="Pfam" id="PF00561">
    <property type="entry name" value="Abhydrolase_1"/>
    <property type="match status" value="1"/>
</dbReference>
<evidence type="ECO:0000259" key="1">
    <source>
        <dbReference type="Pfam" id="PF00561"/>
    </source>
</evidence>
<dbReference type="PANTHER" id="PTHR43798">
    <property type="entry name" value="MONOACYLGLYCEROL LIPASE"/>
    <property type="match status" value="1"/>
</dbReference>
<feature type="domain" description="AB hydrolase-1" evidence="1">
    <location>
        <begin position="20"/>
        <end position="120"/>
    </location>
</feature>
<dbReference type="PRINTS" id="PR00412">
    <property type="entry name" value="EPOXHYDRLASE"/>
</dbReference>
<evidence type="ECO:0000313" key="3">
    <source>
        <dbReference type="Proteomes" id="UP001041814"/>
    </source>
</evidence>
<comment type="caution">
    <text evidence="2">The sequence shown here is derived from an EMBL/GenBank/DDBJ whole genome shotgun (WGS) entry which is preliminary data.</text>
</comment>
<name>A0ABS1DUD7_RUBGE</name>
<gene>
    <name evidence="2" type="ORF">CKO43_09885</name>
</gene>
<dbReference type="PANTHER" id="PTHR43798:SF33">
    <property type="entry name" value="HYDROLASE, PUTATIVE (AFU_ORTHOLOGUE AFUA_2G14860)-RELATED"/>
    <property type="match status" value="1"/>
</dbReference>
<dbReference type="Gene3D" id="3.40.50.1820">
    <property type="entry name" value="alpha/beta hydrolase"/>
    <property type="match status" value="1"/>
</dbReference>
<dbReference type="InterPro" id="IPR000073">
    <property type="entry name" value="AB_hydrolase_1"/>
</dbReference>
<dbReference type="SUPFAM" id="SSF53474">
    <property type="entry name" value="alpha/beta-Hydrolases"/>
    <property type="match status" value="1"/>
</dbReference>
<dbReference type="InterPro" id="IPR029058">
    <property type="entry name" value="AB_hydrolase_fold"/>
</dbReference>
<dbReference type="InterPro" id="IPR000639">
    <property type="entry name" value="Epox_hydrolase-like"/>
</dbReference>
<reference evidence="2" key="2">
    <citation type="journal article" date="2020" name="Microorganisms">
        <title>Osmotic Adaptation and Compatible Solute Biosynthesis of Phototrophic Bacteria as Revealed from Genome Analyses.</title>
        <authorList>
            <person name="Imhoff J.F."/>
            <person name="Rahn T."/>
            <person name="Kunzel S."/>
            <person name="Keller A."/>
            <person name="Neulinger S.C."/>
        </authorList>
    </citation>
    <scope>NUCLEOTIDE SEQUENCE</scope>
    <source>
        <strain evidence="2">IM 151</strain>
    </source>
</reference>
<proteinExistence type="predicted"/>
<organism evidence="2 3">
    <name type="scientific">Rubrivivax gelatinosus</name>
    <name type="common">Rhodocyclus gelatinosus</name>
    <name type="synonym">Rhodopseudomonas gelatinosa</name>
    <dbReference type="NCBI Taxonomy" id="28068"/>
    <lineage>
        <taxon>Bacteria</taxon>
        <taxon>Pseudomonadati</taxon>
        <taxon>Pseudomonadota</taxon>
        <taxon>Betaproteobacteria</taxon>
        <taxon>Burkholderiales</taxon>
        <taxon>Sphaerotilaceae</taxon>
        <taxon>Rubrivivax</taxon>
    </lineage>
</organism>
<protein>
    <recommendedName>
        <fullName evidence="1">AB hydrolase-1 domain-containing protein</fullName>
    </recommendedName>
</protein>
<dbReference type="InterPro" id="IPR050266">
    <property type="entry name" value="AB_hydrolase_sf"/>
</dbReference>
<reference evidence="2" key="1">
    <citation type="submission" date="2017-08" db="EMBL/GenBank/DDBJ databases">
        <authorList>
            <person name="Imhoff J.F."/>
            <person name="Rahn T."/>
            <person name="Kuenzel S."/>
            <person name="Neulinger S.C."/>
        </authorList>
    </citation>
    <scope>NUCLEOTIDE SEQUENCE</scope>
    <source>
        <strain evidence="2">IM 151</strain>
    </source>
</reference>